<evidence type="ECO:0000313" key="2">
    <source>
        <dbReference type="Proteomes" id="UP000244005"/>
    </source>
</evidence>
<dbReference type="GO" id="GO:0006357">
    <property type="term" value="P:regulation of transcription by RNA polymerase II"/>
    <property type="evidence" value="ECO:0000318"/>
    <property type="project" value="GO_Central"/>
</dbReference>
<dbReference type="SUPFAM" id="SSF140996">
    <property type="entry name" value="Hermes dimerisation domain"/>
    <property type="match status" value="1"/>
</dbReference>
<name>A0A2R6WGX9_MARPO</name>
<sequence>MQAHEVKKELQKSLLEAEVPDHVVVNWPKKELPSSNSIWDEFGPVVRICDNQRVEVQESDAITIIFVGCKKCSTPYSWTSSCGTKSLRKQNCPPKSVKQMLVKSCAAMCAVDMCPFAIVSDEGFQSLLQTVLDISVASKNPIRIKYLLSDEVTVNTYQTLCQVLITELQAHFQDRMDVGCTLDIWTEPLTSIAYMSVTMHYIDAAFKHYARILQVDQFPGVSHTAVAILKTFKHCIISFTREFDNMNGPVKEQIKRVAIPVVLPRRCINNISSNDDDDDQDDIDGVLNATTLKILHGLFINHLKPSTVNIWMLLRSNMDLIKWKKL</sequence>
<dbReference type="AlphaFoldDB" id="A0A2R6WGX9"/>
<dbReference type="EMBL" id="KZ772764">
    <property type="protein sequence ID" value="PTQ33101.1"/>
    <property type="molecule type" value="Genomic_DNA"/>
</dbReference>
<dbReference type="PANTHER" id="PTHR46169:SF15">
    <property type="entry name" value="INNER CENTROMERE PROTEIN A-LIKE ISOFORM X1-RELATED"/>
    <property type="match status" value="1"/>
</dbReference>
<dbReference type="GO" id="GO:0005634">
    <property type="term" value="C:nucleus"/>
    <property type="evidence" value="ECO:0000318"/>
    <property type="project" value="GO_Central"/>
</dbReference>
<evidence type="ECO:0008006" key="3">
    <source>
        <dbReference type="Google" id="ProtNLM"/>
    </source>
</evidence>
<dbReference type="OrthoDB" id="1607513at2759"/>
<protein>
    <recommendedName>
        <fullName evidence="3">DUF659 domain-containing protein</fullName>
    </recommendedName>
</protein>
<reference evidence="2" key="1">
    <citation type="journal article" date="2017" name="Cell">
        <title>Insights into land plant evolution garnered from the Marchantia polymorpha genome.</title>
        <authorList>
            <person name="Bowman J.L."/>
            <person name="Kohchi T."/>
            <person name="Yamato K.T."/>
            <person name="Jenkins J."/>
            <person name="Shu S."/>
            <person name="Ishizaki K."/>
            <person name="Yamaoka S."/>
            <person name="Nishihama R."/>
            <person name="Nakamura Y."/>
            <person name="Berger F."/>
            <person name="Adam C."/>
            <person name="Aki S.S."/>
            <person name="Althoff F."/>
            <person name="Araki T."/>
            <person name="Arteaga-Vazquez M.A."/>
            <person name="Balasubrmanian S."/>
            <person name="Barry K."/>
            <person name="Bauer D."/>
            <person name="Boehm C.R."/>
            <person name="Briginshaw L."/>
            <person name="Caballero-Perez J."/>
            <person name="Catarino B."/>
            <person name="Chen F."/>
            <person name="Chiyoda S."/>
            <person name="Chovatia M."/>
            <person name="Davies K.M."/>
            <person name="Delmans M."/>
            <person name="Demura T."/>
            <person name="Dierschke T."/>
            <person name="Dolan L."/>
            <person name="Dorantes-Acosta A.E."/>
            <person name="Eklund D.M."/>
            <person name="Florent S.N."/>
            <person name="Flores-Sandoval E."/>
            <person name="Fujiyama A."/>
            <person name="Fukuzawa H."/>
            <person name="Galik B."/>
            <person name="Grimanelli D."/>
            <person name="Grimwood J."/>
            <person name="Grossniklaus U."/>
            <person name="Hamada T."/>
            <person name="Haseloff J."/>
            <person name="Hetherington A.J."/>
            <person name="Higo A."/>
            <person name="Hirakawa Y."/>
            <person name="Hundley H.N."/>
            <person name="Ikeda Y."/>
            <person name="Inoue K."/>
            <person name="Inoue S.I."/>
            <person name="Ishida S."/>
            <person name="Jia Q."/>
            <person name="Kakita M."/>
            <person name="Kanazawa T."/>
            <person name="Kawai Y."/>
            <person name="Kawashima T."/>
            <person name="Kennedy M."/>
            <person name="Kinose K."/>
            <person name="Kinoshita T."/>
            <person name="Kohara Y."/>
            <person name="Koide E."/>
            <person name="Komatsu K."/>
            <person name="Kopischke S."/>
            <person name="Kubo M."/>
            <person name="Kyozuka J."/>
            <person name="Lagercrantz U."/>
            <person name="Lin S.S."/>
            <person name="Lindquist E."/>
            <person name="Lipzen A.M."/>
            <person name="Lu C.W."/>
            <person name="De Luna E."/>
            <person name="Martienssen R.A."/>
            <person name="Minamino N."/>
            <person name="Mizutani M."/>
            <person name="Mizutani M."/>
            <person name="Mochizuki N."/>
            <person name="Monte I."/>
            <person name="Mosher R."/>
            <person name="Nagasaki H."/>
            <person name="Nakagami H."/>
            <person name="Naramoto S."/>
            <person name="Nishitani K."/>
            <person name="Ohtani M."/>
            <person name="Okamoto T."/>
            <person name="Okumura M."/>
            <person name="Phillips J."/>
            <person name="Pollak B."/>
            <person name="Reinders A."/>
            <person name="Rovekamp M."/>
            <person name="Sano R."/>
            <person name="Sawa S."/>
            <person name="Schmid M.W."/>
            <person name="Shirakawa M."/>
            <person name="Solano R."/>
            <person name="Spunde A."/>
            <person name="Suetsugu N."/>
            <person name="Sugano S."/>
            <person name="Sugiyama A."/>
            <person name="Sun R."/>
            <person name="Suzuki Y."/>
            <person name="Takenaka M."/>
            <person name="Takezawa D."/>
            <person name="Tomogane H."/>
            <person name="Tsuzuki M."/>
            <person name="Ueda T."/>
            <person name="Umeda M."/>
            <person name="Ward J.M."/>
            <person name="Watanabe Y."/>
            <person name="Yazaki K."/>
            <person name="Yokoyama R."/>
            <person name="Yoshitake Y."/>
            <person name="Yotsui I."/>
            <person name="Zachgo S."/>
            <person name="Schmutz J."/>
        </authorList>
    </citation>
    <scope>NUCLEOTIDE SEQUENCE [LARGE SCALE GENOMIC DNA]</scope>
    <source>
        <strain evidence="2">Tak-1</strain>
    </source>
</reference>
<dbReference type="InterPro" id="IPR052717">
    <property type="entry name" value="Vacuolar_transposase_reg"/>
</dbReference>
<gene>
    <name evidence="1" type="ORF">MARPO_0092s0062</name>
</gene>
<keyword evidence="2" id="KW-1185">Reference proteome</keyword>
<dbReference type="PANTHER" id="PTHR46169">
    <property type="entry name" value="DNA REPLICATION-RELATED ELEMENT FACTOR, ISOFORM A"/>
    <property type="match status" value="1"/>
</dbReference>
<evidence type="ECO:0000313" key="1">
    <source>
        <dbReference type="EMBL" id="PTQ33101.1"/>
    </source>
</evidence>
<dbReference type="Gene3D" id="1.10.10.1070">
    <property type="entry name" value="Zinc finger, BED domain-containing"/>
    <property type="match status" value="1"/>
</dbReference>
<dbReference type="Gramene" id="Mp5g12440.1">
    <property type="protein sequence ID" value="Mp5g12440.1.cds"/>
    <property type="gene ID" value="Mp5g12440"/>
</dbReference>
<proteinExistence type="predicted"/>
<dbReference type="Proteomes" id="UP000244005">
    <property type="component" value="Unassembled WGS sequence"/>
</dbReference>
<organism evidence="1 2">
    <name type="scientific">Marchantia polymorpha</name>
    <name type="common">Common liverwort</name>
    <name type="synonym">Marchantia aquatica</name>
    <dbReference type="NCBI Taxonomy" id="3197"/>
    <lineage>
        <taxon>Eukaryota</taxon>
        <taxon>Viridiplantae</taxon>
        <taxon>Streptophyta</taxon>
        <taxon>Embryophyta</taxon>
        <taxon>Marchantiophyta</taxon>
        <taxon>Marchantiopsida</taxon>
        <taxon>Marchantiidae</taxon>
        <taxon>Marchantiales</taxon>
        <taxon>Marchantiaceae</taxon>
        <taxon>Marchantia</taxon>
    </lineage>
</organism>
<accession>A0A2R6WGX9</accession>